<dbReference type="CDD" id="cd12250">
    <property type="entry name" value="RRM2_hnRNPR_like"/>
    <property type="match status" value="1"/>
</dbReference>
<dbReference type="InterPro" id="IPR041337">
    <property type="entry name" value="hnRNP_Q_AcD"/>
</dbReference>
<dbReference type="InterPro" id="IPR000504">
    <property type="entry name" value="RRM_dom"/>
</dbReference>
<feature type="region of interest" description="Disordered" evidence="7">
    <location>
        <begin position="1"/>
        <end position="34"/>
    </location>
</feature>
<dbReference type="InterPro" id="IPR006535">
    <property type="entry name" value="HnRNP_R/Q_splicing_fac"/>
</dbReference>
<feature type="coiled-coil region" evidence="6">
    <location>
        <begin position="784"/>
        <end position="818"/>
    </location>
</feature>
<feature type="compositionally biased region" description="Gly residues" evidence="7">
    <location>
        <begin position="602"/>
        <end position="611"/>
    </location>
</feature>
<feature type="region of interest" description="Disordered" evidence="7">
    <location>
        <begin position="424"/>
        <end position="703"/>
    </location>
</feature>
<feature type="compositionally biased region" description="Polar residues" evidence="7">
    <location>
        <begin position="1"/>
        <end position="24"/>
    </location>
</feature>
<dbReference type="CDD" id="cd12251">
    <property type="entry name" value="RRM3_hnRNPR_like"/>
    <property type="match status" value="1"/>
</dbReference>
<feature type="compositionally biased region" description="Low complexity" evidence="7">
    <location>
        <begin position="565"/>
        <end position="601"/>
    </location>
</feature>
<dbReference type="InterPro" id="IPR012677">
    <property type="entry name" value="Nucleotide-bd_a/b_plait_sf"/>
</dbReference>
<organism evidence="9 10">
    <name type="scientific">Adineta steineri</name>
    <dbReference type="NCBI Taxonomy" id="433720"/>
    <lineage>
        <taxon>Eukaryota</taxon>
        <taxon>Metazoa</taxon>
        <taxon>Spiralia</taxon>
        <taxon>Gnathifera</taxon>
        <taxon>Rotifera</taxon>
        <taxon>Eurotatoria</taxon>
        <taxon>Bdelloidea</taxon>
        <taxon>Adinetida</taxon>
        <taxon>Adinetidae</taxon>
        <taxon>Adineta</taxon>
    </lineage>
</organism>
<dbReference type="AlphaFoldDB" id="A0A814MKK5"/>
<sequence length="1031" mass="113865">MSATNGTIQQDTLTSPTSQDPLDTQNEKPYTDQGINEKIVQKIRSLIDIGKLSSTDIDNRVCEQLRSIPDDSTAVDSLFNEFKNSDLTGVVNKGAFLCNFIKQWKINNPQQARSISGDSSSGQGFGDNARTHKPGPDEAKLKLIVDRTGYKTEVTAGQRKYGGPPPDGPERSAYHSEVFVGKLPREVFEDELIPLCEKAGKIWDLRLMIDPASGFNKGYCFVTYCSPGESSKACELLNGYEIRPGKPIKANTSVANLRLFIGNIPKTKSKEEIKEELSKAVEGVTEVIIYTPADEADKKKNRGFCFVDFDTHKNASAAKRKLANGRARVFNRDIAVDWADPDEDPDEDTMSQVKVLYVRNLTSEVTENDVKDFFLPYGNIERVRKVRDYAFVHFDKREDALNAMRALNGKNLGRNVIEVNLAKPLSDKRKQAQAKREQRKPFDSEDGLSELPRGRPPPAGNFGGFNNNNLPRGGGGGGGGGGGRSNDSFNANNFGAFAGDNSMGGSGGGGPPPRGGPSQRGNNRGGRSGGSSGGDRNNFSGNRGGGYNSGSRGGGGNYNQGNRGGYNNNYRGGYGGPPQNNNSGGYNNNGGFNQMNNSGFNNQGGGFGAFGGPSSNNNQSFGRPSNQMGMSNNGFGMNSMQQNQQYGGMKRPPNQMNDGNISKRSRPDTGSWGAMGGDGSDNSNNGPQQQQNTGGNWYQDQGYNSSQQQSRYIVFHHSPYAIGPVLTCYTTAPTAQMTPSYYHPSMSDVQKLIQYEPIMNEVDDKNRRQIIICNNEASCDKQVIDNLKDALRREQVERQHKEQDLKELRNEVTRIQAEFQQRLSSQINMIDANTRSTFSMHDKMVMLTEWLQSLDELFNKNIIQSGIDSDSMDQLERKLKRYRSEIESLSSRGIGTDKLKEELYEAVYTSRYLPIEDHKNKSFHELLLRLYGSNQVTELAKICTKDVLEANKDRDHANDIRKRDERIDELTHINKELNEEIERLKATIEAGKKPAWRPVPASIPAARDPGKNRQVLKPSSIQPGTKPGPTW</sequence>
<feature type="compositionally biased region" description="Polar residues" evidence="7">
    <location>
        <begin position="619"/>
        <end position="646"/>
    </location>
</feature>
<feature type="compositionally biased region" description="Basic and acidic residues" evidence="7">
    <location>
        <begin position="425"/>
        <end position="443"/>
    </location>
</feature>
<dbReference type="GO" id="GO:0005737">
    <property type="term" value="C:cytoplasm"/>
    <property type="evidence" value="ECO:0007669"/>
    <property type="project" value="UniProtKB-SubCell"/>
</dbReference>
<feature type="compositionally biased region" description="Gly residues" evidence="7">
    <location>
        <begin position="472"/>
        <end position="484"/>
    </location>
</feature>
<dbReference type="EMBL" id="CAJNOG010000211">
    <property type="protein sequence ID" value="CAF1079306.1"/>
    <property type="molecule type" value="Genomic_DNA"/>
</dbReference>
<dbReference type="InterPro" id="IPR035979">
    <property type="entry name" value="RBD_domain_sf"/>
</dbReference>
<dbReference type="GO" id="GO:0003723">
    <property type="term" value="F:RNA binding"/>
    <property type="evidence" value="ECO:0007669"/>
    <property type="project" value="UniProtKB-UniRule"/>
</dbReference>
<feature type="domain" description="RRM" evidence="8">
    <location>
        <begin position="176"/>
        <end position="255"/>
    </location>
</feature>
<feature type="domain" description="RRM" evidence="8">
    <location>
        <begin position="354"/>
        <end position="424"/>
    </location>
</feature>
<evidence type="ECO:0000313" key="9">
    <source>
        <dbReference type="EMBL" id="CAF1079306.1"/>
    </source>
</evidence>
<gene>
    <name evidence="9" type="ORF">JYZ213_LOCUS20202</name>
</gene>
<feature type="compositionally biased region" description="Low complexity" evidence="7">
    <location>
        <begin position="485"/>
        <end position="501"/>
    </location>
</feature>
<dbReference type="Proteomes" id="UP000663845">
    <property type="component" value="Unassembled WGS sequence"/>
</dbReference>
<feature type="compositionally biased region" description="Gly residues" evidence="7">
    <location>
        <begin position="542"/>
        <end position="564"/>
    </location>
</feature>
<dbReference type="FunFam" id="3.30.70.330:FF:000023">
    <property type="entry name" value="Heterogeneous nuclear ribonucleoprotein q isoform"/>
    <property type="match status" value="1"/>
</dbReference>
<feature type="region of interest" description="Disordered" evidence="7">
    <location>
        <begin position="111"/>
        <end position="137"/>
    </location>
</feature>
<keyword evidence="3" id="KW-0677">Repeat</keyword>
<dbReference type="SMART" id="SM00360">
    <property type="entry name" value="RRM"/>
    <property type="match status" value="3"/>
</dbReference>
<evidence type="ECO:0000256" key="2">
    <source>
        <dbReference type="ARBA" id="ARBA00022490"/>
    </source>
</evidence>
<evidence type="ECO:0000256" key="3">
    <source>
        <dbReference type="ARBA" id="ARBA00022737"/>
    </source>
</evidence>
<keyword evidence="2" id="KW-0963">Cytoplasm</keyword>
<evidence type="ECO:0000256" key="1">
    <source>
        <dbReference type="ARBA" id="ARBA00004496"/>
    </source>
</evidence>
<dbReference type="NCBIfam" id="TIGR01648">
    <property type="entry name" value="hnRNP-R-Q"/>
    <property type="match status" value="1"/>
</dbReference>
<feature type="domain" description="RRM" evidence="8">
    <location>
        <begin position="257"/>
        <end position="341"/>
    </location>
</feature>
<feature type="compositionally biased region" description="Gly residues" evidence="7">
    <location>
        <begin position="523"/>
        <end position="533"/>
    </location>
</feature>
<dbReference type="PANTHER" id="PTHR21245">
    <property type="entry name" value="HETEROGENEOUS NUCLEAR RIBONUCLEOPROTEIN"/>
    <property type="match status" value="1"/>
</dbReference>
<proteinExistence type="predicted"/>
<evidence type="ECO:0000256" key="6">
    <source>
        <dbReference type="SAM" id="Coils"/>
    </source>
</evidence>
<keyword evidence="6" id="KW-0175">Coiled coil</keyword>
<dbReference type="CDD" id="cd12249">
    <property type="entry name" value="RRM1_hnRNPR_like"/>
    <property type="match status" value="1"/>
</dbReference>
<feature type="compositionally biased region" description="Low complexity" evidence="7">
    <location>
        <begin position="680"/>
        <end position="696"/>
    </location>
</feature>
<comment type="subcellular location">
    <subcellularLocation>
        <location evidence="1">Cytoplasm</location>
    </subcellularLocation>
</comment>
<name>A0A814MKK5_9BILA</name>
<dbReference type="FunFam" id="3.30.70.330:FF:000027">
    <property type="entry name" value="Heterogeneous nuclear ribonucleoprotein q isoform"/>
    <property type="match status" value="1"/>
</dbReference>
<accession>A0A814MKK5</accession>
<reference evidence="9" key="1">
    <citation type="submission" date="2021-02" db="EMBL/GenBank/DDBJ databases">
        <authorList>
            <person name="Nowell W R."/>
        </authorList>
    </citation>
    <scope>NUCLEOTIDE SEQUENCE</scope>
</reference>
<evidence type="ECO:0000256" key="7">
    <source>
        <dbReference type="SAM" id="MobiDB-lite"/>
    </source>
</evidence>
<dbReference type="Pfam" id="PF18360">
    <property type="entry name" value="hnRNP_Q_AcD"/>
    <property type="match status" value="1"/>
</dbReference>
<dbReference type="PROSITE" id="PS50102">
    <property type="entry name" value="RRM"/>
    <property type="match status" value="3"/>
</dbReference>
<evidence type="ECO:0000256" key="4">
    <source>
        <dbReference type="ARBA" id="ARBA00022884"/>
    </source>
</evidence>
<comment type="caution">
    <text evidence="9">The sequence shown here is derived from an EMBL/GenBank/DDBJ whole genome shotgun (WGS) entry which is preliminary data.</text>
</comment>
<dbReference type="CDD" id="cd21039">
    <property type="entry name" value="NURR"/>
    <property type="match status" value="1"/>
</dbReference>
<dbReference type="Gene3D" id="3.30.70.330">
    <property type="match status" value="3"/>
</dbReference>
<keyword evidence="4 5" id="KW-0694">RNA-binding</keyword>
<protein>
    <recommendedName>
        <fullName evidence="8">RRM domain-containing protein</fullName>
    </recommendedName>
</protein>
<dbReference type="SUPFAM" id="SSF54928">
    <property type="entry name" value="RNA-binding domain, RBD"/>
    <property type="match status" value="2"/>
</dbReference>
<feature type="region of interest" description="Disordered" evidence="7">
    <location>
        <begin position="995"/>
        <end position="1031"/>
    </location>
</feature>
<feature type="coiled-coil region" evidence="6">
    <location>
        <begin position="960"/>
        <end position="987"/>
    </location>
</feature>
<evidence type="ECO:0000313" key="10">
    <source>
        <dbReference type="Proteomes" id="UP000663845"/>
    </source>
</evidence>
<evidence type="ECO:0000259" key="8">
    <source>
        <dbReference type="PROSITE" id="PS50102"/>
    </source>
</evidence>
<dbReference type="Pfam" id="PF00076">
    <property type="entry name" value="RRM_1"/>
    <property type="match status" value="3"/>
</dbReference>
<evidence type="ECO:0000256" key="5">
    <source>
        <dbReference type="PROSITE-ProRule" id="PRU00176"/>
    </source>
</evidence>